<dbReference type="EMBL" id="MU853822">
    <property type="protein sequence ID" value="KAK3938818.1"/>
    <property type="molecule type" value="Genomic_DNA"/>
</dbReference>
<gene>
    <name evidence="3" type="ORF">QBC46DRAFT_409844</name>
</gene>
<feature type="compositionally biased region" description="Acidic residues" evidence="1">
    <location>
        <begin position="398"/>
        <end position="412"/>
    </location>
</feature>
<evidence type="ECO:0000259" key="2">
    <source>
        <dbReference type="Pfam" id="PF16455"/>
    </source>
</evidence>
<keyword evidence="4" id="KW-1185">Reference proteome</keyword>
<dbReference type="Pfam" id="PF16455">
    <property type="entry name" value="UBD"/>
    <property type="match status" value="1"/>
</dbReference>
<evidence type="ECO:0000313" key="4">
    <source>
        <dbReference type="Proteomes" id="UP001303473"/>
    </source>
</evidence>
<feature type="region of interest" description="Disordered" evidence="1">
    <location>
        <begin position="455"/>
        <end position="526"/>
    </location>
</feature>
<feature type="region of interest" description="Disordered" evidence="1">
    <location>
        <begin position="394"/>
        <end position="429"/>
    </location>
</feature>
<protein>
    <recommendedName>
        <fullName evidence="2">DC-UbP/UBTD2 N-terminal domain-containing protein</fullName>
    </recommendedName>
</protein>
<name>A0AAN6N5X6_9PEZI</name>
<dbReference type="AlphaFoldDB" id="A0AAN6N5X6"/>
<sequence>MGCCISRPSGPNSPYPGGAGASGSARAINNASAPQTAGGTSSNTTGGGGGGGNDGPLPSPGSGSRRSARRRQGGTQSLTQHINKPLRRHEWSSRNNRVWTAAALARERAEFFDTRVAERQEIWQAIRAALEVLWAADAAAREGRRARARAQAQQEDTEEEGPSLGEEEDDPAIALATAQSILTAADITLPTGDLANGAYDALGNYYSIPEHVVSDPLNIARDSDGRDTGALADAKADLTAGEETADENDLDEVERRREEKGKAVVDVRDQIAVRLRLSDGSRDVNIAVGKEENVRSIARRAVDEAQLPSNKKIRIAYMGKILKETSPLLVQGWKQGHVQRCSPSACAAVAAVDDDEDDDDICPLTLQVYPVWSFSTVLSTIREVEDDLDENATLVGESSDDEEDDDDDDDSNDGSSSGGTTSAPPRSSRRRLLCTIINPFYYAAAPIRRGARRLRNRISSRRSSPSSSPRLSLPRRAYRSVLRLGSRRRHRRGRYSQAPESQLERQPSRTSVRTVVNRRRRNRRRSRRTTVWDILHGARVGYPIMLMAVA</sequence>
<dbReference type="Proteomes" id="UP001303473">
    <property type="component" value="Unassembled WGS sequence"/>
</dbReference>
<evidence type="ECO:0000313" key="3">
    <source>
        <dbReference type="EMBL" id="KAK3938818.1"/>
    </source>
</evidence>
<feature type="compositionally biased region" description="Low complexity" evidence="1">
    <location>
        <begin position="1"/>
        <end position="44"/>
    </location>
</feature>
<accession>A0AAN6N5X6</accession>
<proteinExistence type="predicted"/>
<organism evidence="3 4">
    <name type="scientific">Diplogelasinospora grovesii</name>
    <dbReference type="NCBI Taxonomy" id="303347"/>
    <lineage>
        <taxon>Eukaryota</taxon>
        <taxon>Fungi</taxon>
        <taxon>Dikarya</taxon>
        <taxon>Ascomycota</taxon>
        <taxon>Pezizomycotina</taxon>
        <taxon>Sordariomycetes</taxon>
        <taxon>Sordariomycetidae</taxon>
        <taxon>Sordariales</taxon>
        <taxon>Diplogelasinosporaceae</taxon>
        <taxon>Diplogelasinospora</taxon>
    </lineage>
</organism>
<feature type="region of interest" description="Disordered" evidence="1">
    <location>
        <begin position="145"/>
        <end position="168"/>
    </location>
</feature>
<feature type="compositionally biased region" description="Basic residues" evidence="1">
    <location>
        <begin position="516"/>
        <end position="526"/>
    </location>
</feature>
<dbReference type="InterPro" id="IPR038169">
    <property type="entry name" value="DC-UbP/UBTD2_N_sf"/>
</dbReference>
<reference evidence="4" key="1">
    <citation type="journal article" date="2023" name="Mol. Phylogenet. Evol.">
        <title>Genome-scale phylogeny and comparative genomics of the fungal order Sordariales.</title>
        <authorList>
            <person name="Hensen N."/>
            <person name="Bonometti L."/>
            <person name="Westerberg I."/>
            <person name="Brannstrom I.O."/>
            <person name="Guillou S."/>
            <person name="Cros-Aarteil S."/>
            <person name="Calhoun S."/>
            <person name="Haridas S."/>
            <person name="Kuo A."/>
            <person name="Mondo S."/>
            <person name="Pangilinan J."/>
            <person name="Riley R."/>
            <person name="LaButti K."/>
            <person name="Andreopoulos B."/>
            <person name="Lipzen A."/>
            <person name="Chen C."/>
            <person name="Yan M."/>
            <person name="Daum C."/>
            <person name="Ng V."/>
            <person name="Clum A."/>
            <person name="Steindorff A."/>
            <person name="Ohm R.A."/>
            <person name="Martin F."/>
            <person name="Silar P."/>
            <person name="Natvig D.O."/>
            <person name="Lalanne C."/>
            <person name="Gautier V."/>
            <person name="Ament-Velasquez S.L."/>
            <person name="Kruys A."/>
            <person name="Hutchinson M.I."/>
            <person name="Powell A.J."/>
            <person name="Barry K."/>
            <person name="Miller A.N."/>
            <person name="Grigoriev I.V."/>
            <person name="Debuchy R."/>
            <person name="Gladieux P."/>
            <person name="Hiltunen Thoren M."/>
            <person name="Johannesson H."/>
        </authorList>
    </citation>
    <scope>NUCLEOTIDE SEQUENCE [LARGE SCALE GENOMIC DNA]</scope>
    <source>
        <strain evidence="4">CBS 340.73</strain>
    </source>
</reference>
<feature type="compositionally biased region" description="Acidic residues" evidence="1">
    <location>
        <begin position="155"/>
        <end position="168"/>
    </location>
</feature>
<dbReference type="InterPro" id="IPR032752">
    <property type="entry name" value="DC-UbP/UBTD2_N"/>
</dbReference>
<feature type="compositionally biased region" description="Basic residues" evidence="1">
    <location>
        <begin position="485"/>
        <end position="494"/>
    </location>
</feature>
<dbReference type="InterPro" id="IPR039869">
    <property type="entry name" value="UBTD1/2"/>
</dbReference>
<feature type="compositionally biased region" description="Gly residues" evidence="1">
    <location>
        <begin position="45"/>
        <end position="54"/>
    </location>
</feature>
<feature type="compositionally biased region" description="Low complexity" evidence="1">
    <location>
        <begin position="461"/>
        <end position="484"/>
    </location>
</feature>
<feature type="domain" description="DC-UbP/UBTD2 N-terminal" evidence="2">
    <location>
        <begin position="83"/>
        <end position="222"/>
    </location>
</feature>
<evidence type="ECO:0000256" key="1">
    <source>
        <dbReference type="SAM" id="MobiDB-lite"/>
    </source>
</evidence>
<dbReference type="Gene3D" id="1.20.225.20">
    <property type="entry name" value="Ub domain-containing protein, DC-UbP/UBTD2, N-terminal domain"/>
    <property type="match status" value="1"/>
</dbReference>
<comment type="caution">
    <text evidence="3">The sequence shown here is derived from an EMBL/GenBank/DDBJ whole genome shotgun (WGS) entry which is preliminary data.</text>
</comment>
<feature type="region of interest" description="Disordered" evidence="1">
    <location>
        <begin position="1"/>
        <end position="91"/>
    </location>
</feature>
<dbReference type="PANTHER" id="PTHR13609">
    <property type="entry name" value="UBIQUITIN DOMAIN CONTAINING 1 PROTEIN-RELATED"/>
    <property type="match status" value="1"/>
</dbReference>